<dbReference type="Pfam" id="PF00013">
    <property type="entry name" value="KH_1"/>
    <property type="match status" value="2"/>
</dbReference>
<dbReference type="Gene3D" id="2.40.50.90">
    <property type="match status" value="2"/>
</dbReference>
<dbReference type="InterPro" id="IPR036612">
    <property type="entry name" value="KH_dom_type_1_sf"/>
</dbReference>
<dbReference type="Proteomes" id="UP001177670">
    <property type="component" value="Unassembled WGS sequence"/>
</dbReference>
<keyword evidence="1" id="KW-0694">RNA-binding</keyword>
<evidence type="ECO:0000259" key="2">
    <source>
        <dbReference type="PROSITE" id="PS50304"/>
    </source>
</evidence>
<comment type="caution">
    <text evidence="3">The sequence shown here is derived from an EMBL/GenBank/DDBJ whole genome shotgun (WGS) entry which is preliminary data.</text>
</comment>
<dbReference type="InterPro" id="IPR004087">
    <property type="entry name" value="KH_dom"/>
</dbReference>
<dbReference type="GO" id="GO:0003723">
    <property type="term" value="F:RNA binding"/>
    <property type="evidence" value="ECO:0007669"/>
    <property type="project" value="UniProtKB-UniRule"/>
</dbReference>
<dbReference type="InterPro" id="IPR035437">
    <property type="entry name" value="SNase_OB-fold_sf"/>
</dbReference>
<dbReference type="GO" id="GO:0007283">
    <property type="term" value="P:spermatogenesis"/>
    <property type="evidence" value="ECO:0007669"/>
    <property type="project" value="TreeGrafter"/>
</dbReference>
<dbReference type="GO" id="GO:0005739">
    <property type="term" value="C:mitochondrion"/>
    <property type="evidence" value="ECO:0007669"/>
    <property type="project" value="UniProtKB-ARBA"/>
</dbReference>
<dbReference type="PANTHER" id="PTHR22948:SF29">
    <property type="entry name" value="FI02030P-RELATED"/>
    <property type="match status" value="1"/>
</dbReference>
<dbReference type="EMBL" id="JAHYIQ010000029">
    <property type="protein sequence ID" value="KAK1120863.1"/>
    <property type="molecule type" value="Genomic_DNA"/>
</dbReference>
<protein>
    <recommendedName>
        <fullName evidence="2">Tudor domain-containing protein</fullName>
    </recommendedName>
</protein>
<dbReference type="PROSITE" id="PS50084">
    <property type="entry name" value="KH_TYPE_1"/>
    <property type="match status" value="2"/>
</dbReference>
<accession>A0AA40FL58</accession>
<dbReference type="Pfam" id="PF00567">
    <property type="entry name" value="TUDOR"/>
    <property type="match status" value="1"/>
</dbReference>
<proteinExistence type="predicted"/>
<sequence length="362" mass="41315">MKWMTRYFTLPILLSLSLTSVSIAVLYVLYKKTEEDIKSGKSYVITSKTYVTEYKVPKQFVPAIIGRGGSMIKDIQNKTGTQLHFKDDIECPPDRICIIKGGYEAVRLAEEMIKSIIQNHPIIETYEMFIPEKTCGKIIGKGGEIVQQIQTMSSAKVMIENTPYINPNSERKVVIKGTNKQIAAAIEQIRNQAREEKKARALIDAFCARFSRGKLSPNTFDTSKQVYSTESLPVSDDLIEVYVSGVKNPNQFWVQIVGPGIIALDELVSEMTTYYDNKENYEMHRLKNITVGRMVTARYSVNKKWCRGEIISILREDVYEIFFVDNGDREIVDFDNTLELRTDFLRLRLQAVECSMANLKPP</sequence>
<dbReference type="InterPro" id="IPR002999">
    <property type="entry name" value="Tudor"/>
</dbReference>
<dbReference type="SUPFAM" id="SSF54791">
    <property type="entry name" value="Eukaryotic type KH-domain (KH-domain type I)"/>
    <property type="match status" value="2"/>
</dbReference>
<evidence type="ECO:0000256" key="1">
    <source>
        <dbReference type="PROSITE-ProRule" id="PRU00117"/>
    </source>
</evidence>
<dbReference type="GO" id="GO:0034587">
    <property type="term" value="P:piRNA processing"/>
    <property type="evidence" value="ECO:0007669"/>
    <property type="project" value="TreeGrafter"/>
</dbReference>
<dbReference type="SMART" id="SM00333">
    <property type="entry name" value="TUDOR"/>
    <property type="match status" value="1"/>
</dbReference>
<gene>
    <name evidence="3" type="ORF">K0M31_011064</name>
</gene>
<reference evidence="3" key="1">
    <citation type="submission" date="2021-10" db="EMBL/GenBank/DDBJ databases">
        <title>Melipona bicolor Genome sequencing and assembly.</title>
        <authorList>
            <person name="Araujo N.S."/>
            <person name="Arias M.C."/>
        </authorList>
    </citation>
    <scope>NUCLEOTIDE SEQUENCE</scope>
    <source>
        <strain evidence="3">USP_2M_L1-L4_2017</strain>
        <tissue evidence="3">Whole body</tissue>
    </source>
</reference>
<dbReference type="GO" id="GO:0030719">
    <property type="term" value="P:P granule organization"/>
    <property type="evidence" value="ECO:0007669"/>
    <property type="project" value="TreeGrafter"/>
</dbReference>
<keyword evidence="4" id="KW-1185">Reference proteome</keyword>
<dbReference type="SUPFAM" id="SSF63748">
    <property type="entry name" value="Tudor/PWWP/MBT"/>
    <property type="match status" value="1"/>
</dbReference>
<dbReference type="InterPro" id="IPR004088">
    <property type="entry name" value="KH_dom_type_1"/>
</dbReference>
<evidence type="ECO:0000313" key="3">
    <source>
        <dbReference type="EMBL" id="KAK1120863.1"/>
    </source>
</evidence>
<dbReference type="AlphaFoldDB" id="A0AA40FL58"/>
<name>A0AA40FL58_9HYME</name>
<dbReference type="InterPro" id="IPR050621">
    <property type="entry name" value="Tudor_domain_containing"/>
</dbReference>
<evidence type="ECO:0000313" key="4">
    <source>
        <dbReference type="Proteomes" id="UP001177670"/>
    </source>
</evidence>
<feature type="domain" description="Tudor" evidence="2">
    <location>
        <begin position="288"/>
        <end position="347"/>
    </location>
</feature>
<dbReference type="Gene3D" id="3.30.1370.10">
    <property type="entry name" value="K Homology domain, type 1"/>
    <property type="match status" value="2"/>
</dbReference>
<dbReference type="SMART" id="SM00322">
    <property type="entry name" value="KH"/>
    <property type="match status" value="2"/>
</dbReference>
<dbReference type="GO" id="GO:0043186">
    <property type="term" value="C:P granule"/>
    <property type="evidence" value="ECO:0007669"/>
    <property type="project" value="TreeGrafter"/>
</dbReference>
<dbReference type="PANTHER" id="PTHR22948">
    <property type="entry name" value="TUDOR DOMAIN CONTAINING PROTEIN"/>
    <property type="match status" value="1"/>
</dbReference>
<organism evidence="3 4">
    <name type="scientific">Melipona bicolor</name>
    <dbReference type="NCBI Taxonomy" id="60889"/>
    <lineage>
        <taxon>Eukaryota</taxon>
        <taxon>Metazoa</taxon>
        <taxon>Ecdysozoa</taxon>
        <taxon>Arthropoda</taxon>
        <taxon>Hexapoda</taxon>
        <taxon>Insecta</taxon>
        <taxon>Pterygota</taxon>
        <taxon>Neoptera</taxon>
        <taxon>Endopterygota</taxon>
        <taxon>Hymenoptera</taxon>
        <taxon>Apocrita</taxon>
        <taxon>Aculeata</taxon>
        <taxon>Apoidea</taxon>
        <taxon>Anthophila</taxon>
        <taxon>Apidae</taxon>
        <taxon>Melipona</taxon>
    </lineage>
</organism>
<dbReference type="PROSITE" id="PS50304">
    <property type="entry name" value="TUDOR"/>
    <property type="match status" value="1"/>
</dbReference>